<dbReference type="Proteomes" id="UP000303027">
    <property type="component" value="Unassembled WGS sequence"/>
</dbReference>
<dbReference type="RefSeq" id="WP_040090354.1">
    <property type="nucleotide sequence ID" value="NZ_BFXY01000112.1"/>
</dbReference>
<dbReference type="SUPFAM" id="SSF56672">
    <property type="entry name" value="DNA/RNA polymerases"/>
    <property type="match status" value="1"/>
</dbReference>
<dbReference type="PATRIC" id="fig|562.7396.peg.3608"/>
<accession>A0A0B1JVA1</accession>
<protein>
    <submittedName>
        <fullName evidence="2">DNA polymerase</fullName>
    </submittedName>
</protein>
<dbReference type="AlphaFoldDB" id="A0A0B1JVA1"/>
<evidence type="ECO:0000313" key="1">
    <source>
        <dbReference type="EMBL" id="GDH52308.1"/>
    </source>
</evidence>
<comment type="caution">
    <text evidence="2">The sequence shown here is derived from an EMBL/GenBank/DDBJ whole genome shotgun (WGS) entry which is preliminary data.</text>
</comment>
<dbReference type="EMBL" id="LGZN01000045">
    <property type="protein sequence ID" value="KNF66455.1"/>
    <property type="molecule type" value="Genomic_DNA"/>
</dbReference>
<dbReference type="InterPro" id="IPR043502">
    <property type="entry name" value="DNA/RNA_pol_sf"/>
</dbReference>
<name>A0A0B1JVA1_ECOLX</name>
<reference evidence="2 3" key="1">
    <citation type="submission" date="2015-07" db="EMBL/GenBank/DDBJ databases">
        <title>Genome sequences of 64 non-O157:H7 Shiga toxin-producing Escherichia coli strains.</title>
        <authorList>
            <person name="Gonzalez-Escalona N."/>
            <person name="Toro M."/>
            <person name="Timme R."/>
            <person name="Payne J."/>
        </authorList>
    </citation>
    <scope>NUCLEOTIDE SEQUENCE [LARGE SCALE GENOMIC DNA]</scope>
    <source>
        <strain evidence="2 3">CFSAN026843</strain>
    </source>
</reference>
<evidence type="ECO:0000313" key="3">
    <source>
        <dbReference type="Proteomes" id="UP000037564"/>
    </source>
</evidence>
<gene>
    <name evidence="1" type="ORF">BvCmsKKP061_03555</name>
    <name evidence="2" type="ORF">WR15_18300</name>
</gene>
<dbReference type="EMBL" id="BFXY01000112">
    <property type="protein sequence ID" value="GDH52308.1"/>
    <property type="molecule type" value="Genomic_DNA"/>
</dbReference>
<dbReference type="Proteomes" id="UP000037564">
    <property type="component" value="Unassembled WGS sequence"/>
</dbReference>
<organism evidence="2 3">
    <name type="scientific">Escherichia coli</name>
    <dbReference type="NCBI Taxonomy" id="562"/>
    <lineage>
        <taxon>Bacteria</taxon>
        <taxon>Pseudomonadati</taxon>
        <taxon>Pseudomonadota</taxon>
        <taxon>Gammaproteobacteria</taxon>
        <taxon>Enterobacterales</taxon>
        <taxon>Enterobacteriaceae</taxon>
        <taxon>Escherichia</taxon>
    </lineage>
</organism>
<reference evidence="1 4" key="2">
    <citation type="submission" date="2018-04" db="EMBL/GenBank/DDBJ databases">
        <title>Large scale genomics of bovine and human commensal E. coli to reveal the emerging process of EHEC.</title>
        <authorList>
            <person name="Arimizu Y."/>
            <person name="Ogura Y."/>
        </authorList>
    </citation>
    <scope>NUCLEOTIDE SEQUENCE [LARGE SCALE GENOMIC DNA]</scope>
    <source>
        <strain evidence="1 4">KK-P061</strain>
    </source>
</reference>
<evidence type="ECO:0000313" key="4">
    <source>
        <dbReference type="Proteomes" id="UP000303027"/>
    </source>
</evidence>
<proteinExistence type="predicted"/>
<sequence length="866" mass="97896">MSHNLQDILAAASGYQSVTSEPVLNRKRPKTLDDYPVMPPASKNVSVISNDLTLHIGFDTEYVFNPETRQNDILSYQSYVVLPDNTGISNIIYPPDSQKKSRLSFKEFLCQTITPLLETGVITKWPGIINIYAHFIRADIASFANFWSDYKILLKGIRGTVSSFKNRYGIDFDEQQERRVKTEQIMFDKRTSPPRCSNVAFIDTLLITPGGMGLAECGELLGLPKLTIPAPYSITNMREYLLGDRAGFEAYALRDAEIAVRYALQVRNFCARELMIDRVPATIGAMAVSRFTKTLKENNMSPEVCLGTHIKTRELWLTEKQAFRTIKNPASVPSRELFETFPINCYHGGRNECFMMGVTPSDHWYDYDLAGAYTTGLLDILTPDYGNIRLSKNPDDYCGHVMGFALVTFRFPESVPYPSLPVRTDQYGLFFPLSGESWATAPEIELALSLGAEMTIHNGIIVPWICDISPHNSESTSVFLPFVQQVRENRNRHIKGSLEEKFWKEIGNSLYGKLAQGLRAKTAFDTARGLNRSLPPSSVTQPFFAAHVTGFIRAVAGELMNALPSDSSVVSVTTDGFLTNCPLNKINMSGPLSSRFQSLCDIVDPGSSMLTCKHEVSQLIAMKTRGQLTYRAIQGKPVVHARAGVKPPADIPRSDYNDYMVDLYLNRLPGQTLSRSTLISTREMWLSESDLVSREQDIRLNLEFDFKRQPVQPAMNEGHLLMFSRPWDNMEEALQQRSLFDDWRQTHTLKTLADWDDWCDFLYCRTVFSDMKLKVGSKRSDDILVRLFLRALTQCQWGLMLKDKKSYSCKEVAEWLTSEGYSVTVTDVKNAVRAKIPQMKFSSVTPRMKSLMDIIARKYPTFCLPA</sequence>
<evidence type="ECO:0000313" key="2">
    <source>
        <dbReference type="EMBL" id="KNF66455.1"/>
    </source>
</evidence>